<proteinExistence type="predicted"/>
<accession>A0A6J1CSM9</accession>
<protein>
    <submittedName>
        <fullName evidence="3">Uncharacterized protein LOC111013942</fullName>
    </submittedName>
</protein>
<dbReference type="KEGG" id="mcha:111013942"/>
<evidence type="ECO:0000313" key="2">
    <source>
        <dbReference type="Proteomes" id="UP000504603"/>
    </source>
</evidence>
<feature type="compositionally biased region" description="Polar residues" evidence="1">
    <location>
        <begin position="60"/>
        <end position="73"/>
    </location>
</feature>
<dbReference type="AlphaFoldDB" id="A0A6J1CSM9"/>
<evidence type="ECO:0000313" key="3">
    <source>
        <dbReference type="RefSeq" id="XP_022144188.1"/>
    </source>
</evidence>
<dbReference type="RefSeq" id="XP_022144188.1">
    <property type="nucleotide sequence ID" value="XM_022288496.1"/>
</dbReference>
<reference evidence="3" key="1">
    <citation type="submission" date="2025-08" db="UniProtKB">
        <authorList>
            <consortium name="RefSeq"/>
        </authorList>
    </citation>
    <scope>IDENTIFICATION</scope>
</reference>
<organism evidence="2 3">
    <name type="scientific">Momordica charantia</name>
    <name type="common">Bitter gourd</name>
    <name type="synonym">Balsam pear</name>
    <dbReference type="NCBI Taxonomy" id="3673"/>
    <lineage>
        <taxon>Eukaryota</taxon>
        <taxon>Viridiplantae</taxon>
        <taxon>Streptophyta</taxon>
        <taxon>Embryophyta</taxon>
        <taxon>Tracheophyta</taxon>
        <taxon>Spermatophyta</taxon>
        <taxon>Magnoliopsida</taxon>
        <taxon>eudicotyledons</taxon>
        <taxon>Gunneridae</taxon>
        <taxon>Pentapetalae</taxon>
        <taxon>rosids</taxon>
        <taxon>fabids</taxon>
        <taxon>Cucurbitales</taxon>
        <taxon>Cucurbitaceae</taxon>
        <taxon>Momordiceae</taxon>
        <taxon>Momordica</taxon>
    </lineage>
</organism>
<dbReference type="Proteomes" id="UP000504603">
    <property type="component" value="Unplaced"/>
</dbReference>
<dbReference type="PANTHER" id="PTHR37614:SF2">
    <property type="entry name" value="OS02G0121400 PROTEIN"/>
    <property type="match status" value="1"/>
</dbReference>
<sequence>MMPSFYNGSPQPETGSSSSAMEIAQLTVKSSSPTLENHHHQHQQQQKQNHNRHRHYPQPSIKNQTPEPSQSFQIPPYDTSLGPIGIPDLNISLEEFAQRNYSKIKAAQARQRRIRICKTKNSNAAIKLQSPNPCSGRASDSI</sequence>
<keyword evidence="2" id="KW-1185">Reference proteome</keyword>
<feature type="compositionally biased region" description="Polar residues" evidence="1">
    <location>
        <begin position="1"/>
        <end position="20"/>
    </location>
</feature>
<evidence type="ECO:0000256" key="1">
    <source>
        <dbReference type="SAM" id="MobiDB-lite"/>
    </source>
</evidence>
<gene>
    <name evidence="3" type="primary">LOC111013942</name>
</gene>
<dbReference type="PANTHER" id="PTHR37614">
    <property type="entry name" value="OS02G0121400 PROTEIN"/>
    <property type="match status" value="1"/>
</dbReference>
<feature type="region of interest" description="Disordered" evidence="1">
    <location>
        <begin position="1"/>
        <end position="81"/>
    </location>
</feature>
<dbReference type="OrthoDB" id="1699652at2759"/>
<name>A0A6J1CSM9_MOMCH</name>
<dbReference type="GeneID" id="111013942"/>